<dbReference type="AlphaFoldDB" id="A0A5E4N739"/>
<gene>
    <name evidence="2" type="ORF">CINCED_3A006371</name>
</gene>
<keyword evidence="1" id="KW-0812">Transmembrane</keyword>
<accession>A0A5E4N739</accession>
<feature type="transmembrane region" description="Helical" evidence="1">
    <location>
        <begin position="23"/>
        <end position="42"/>
    </location>
</feature>
<keyword evidence="1" id="KW-1133">Transmembrane helix</keyword>
<keyword evidence="3" id="KW-1185">Reference proteome</keyword>
<evidence type="ECO:0000313" key="3">
    <source>
        <dbReference type="Proteomes" id="UP000325440"/>
    </source>
</evidence>
<dbReference type="EMBL" id="CABPRJ010001532">
    <property type="protein sequence ID" value="VVC38968.1"/>
    <property type="molecule type" value="Genomic_DNA"/>
</dbReference>
<sequence>MFSTTWRIFRTASCPITLTDHKLLITIILLTASITINVYVLIAVSRKAPLPVCYPKMQDNAFTSTRTVWLEELPVGDRVGEQMSYVPKGYKYDETPTQFQSSALPETAESGK</sequence>
<reference evidence="2 3" key="1">
    <citation type="submission" date="2019-08" db="EMBL/GenBank/DDBJ databases">
        <authorList>
            <person name="Alioto T."/>
            <person name="Alioto T."/>
            <person name="Gomez Garrido J."/>
        </authorList>
    </citation>
    <scope>NUCLEOTIDE SEQUENCE [LARGE SCALE GENOMIC DNA]</scope>
</reference>
<evidence type="ECO:0000313" key="2">
    <source>
        <dbReference type="EMBL" id="VVC38968.1"/>
    </source>
</evidence>
<proteinExistence type="predicted"/>
<dbReference type="Proteomes" id="UP000325440">
    <property type="component" value="Unassembled WGS sequence"/>
</dbReference>
<protein>
    <submittedName>
        <fullName evidence="2">Uncharacterized protein</fullName>
    </submittedName>
</protein>
<keyword evidence="1" id="KW-0472">Membrane</keyword>
<evidence type="ECO:0000256" key="1">
    <source>
        <dbReference type="SAM" id="Phobius"/>
    </source>
</evidence>
<organism evidence="2 3">
    <name type="scientific">Cinara cedri</name>
    <dbReference type="NCBI Taxonomy" id="506608"/>
    <lineage>
        <taxon>Eukaryota</taxon>
        <taxon>Metazoa</taxon>
        <taxon>Ecdysozoa</taxon>
        <taxon>Arthropoda</taxon>
        <taxon>Hexapoda</taxon>
        <taxon>Insecta</taxon>
        <taxon>Pterygota</taxon>
        <taxon>Neoptera</taxon>
        <taxon>Paraneoptera</taxon>
        <taxon>Hemiptera</taxon>
        <taxon>Sternorrhyncha</taxon>
        <taxon>Aphidomorpha</taxon>
        <taxon>Aphidoidea</taxon>
        <taxon>Aphididae</taxon>
        <taxon>Lachninae</taxon>
        <taxon>Cinara</taxon>
    </lineage>
</organism>
<name>A0A5E4N739_9HEMI</name>